<keyword evidence="11 15" id="KW-0547">Nucleotide-binding</keyword>
<evidence type="ECO:0000259" key="16">
    <source>
        <dbReference type="Pfam" id="PF01634"/>
    </source>
</evidence>
<dbReference type="RefSeq" id="WP_245951359.1">
    <property type="nucleotide sequence ID" value="NZ_QXEV01000013.1"/>
</dbReference>
<evidence type="ECO:0000256" key="2">
    <source>
        <dbReference type="ARBA" id="ARBA00004496"/>
    </source>
</evidence>
<dbReference type="Gene3D" id="3.40.190.10">
    <property type="entry name" value="Periplasmic binding protein-like II"/>
    <property type="match status" value="2"/>
</dbReference>
<comment type="caution">
    <text evidence="17">The sequence shown here is derived from an EMBL/GenBank/DDBJ whole genome shotgun (WGS) entry which is preliminary data.</text>
</comment>
<dbReference type="AlphaFoldDB" id="A0A397S0I6"/>
<evidence type="ECO:0000313" key="18">
    <source>
        <dbReference type="Proteomes" id="UP000266506"/>
    </source>
</evidence>
<evidence type="ECO:0000256" key="11">
    <source>
        <dbReference type="ARBA" id="ARBA00022741"/>
    </source>
</evidence>
<evidence type="ECO:0000256" key="14">
    <source>
        <dbReference type="ARBA" id="ARBA00024861"/>
    </source>
</evidence>
<evidence type="ECO:0000313" key="17">
    <source>
        <dbReference type="EMBL" id="RIA75694.1"/>
    </source>
</evidence>
<evidence type="ECO:0000256" key="10">
    <source>
        <dbReference type="ARBA" id="ARBA00022679"/>
    </source>
</evidence>
<sequence length="208" mass="23040">MLTFALSKGRLADKIFKMLKELNLVDITIDEEDRRLIIEQGEFRFFLAKPSDVPTFVDNGVADLGVVGKDTIIEEHRDIAELLDLGFGKCRMCVCAPKEDGDSYKNIVNLRVATKYPNIAKAYFDSMGQNTTIIKLNGSVELAPITGLSDCIVDIVESGRTLRENGLQDVTTIHDLSARLVANPASLKTKYDEISAVVEGFRAILKEK</sequence>
<dbReference type="GO" id="GO:0003879">
    <property type="term" value="F:ATP phosphoribosyltransferase activity"/>
    <property type="evidence" value="ECO:0007669"/>
    <property type="project" value="UniProtKB-UniRule"/>
</dbReference>
<comment type="pathway">
    <text evidence="3 15">Amino-acid biosynthesis; L-histidine biosynthesis; L-histidine from 5-phospho-alpha-D-ribose 1-diphosphate: step 1/9.</text>
</comment>
<dbReference type="InParanoid" id="A0A397S0I6"/>
<dbReference type="HAMAP" id="MF_01018">
    <property type="entry name" value="HisG_Short"/>
    <property type="match status" value="1"/>
</dbReference>
<comment type="similarity">
    <text evidence="4 15">Belongs to the ATP phosphoribosyltransferase family. Short subfamily.</text>
</comment>
<keyword evidence="7 15" id="KW-0963">Cytoplasm</keyword>
<comment type="domain">
    <text evidence="15">Lacks the C-terminal regulatory region which is replaced by HisZ.</text>
</comment>
<keyword evidence="13 15" id="KW-0368">Histidine biosynthesis</keyword>
<evidence type="ECO:0000256" key="3">
    <source>
        <dbReference type="ARBA" id="ARBA00004667"/>
    </source>
</evidence>
<evidence type="ECO:0000256" key="4">
    <source>
        <dbReference type="ARBA" id="ARBA00009489"/>
    </source>
</evidence>
<evidence type="ECO:0000256" key="5">
    <source>
        <dbReference type="ARBA" id="ARBA00011946"/>
    </source>
</evidence>
<keyword evidence="8 15" id="KW-0028">Amino-acid biosynthesis</keyword>
<dbReference type="Proteomes" id="UP000266506">
    <property type="component" value="Unassembled WGS sequence"/>
</dbReference>
<feature type="domain" description="ATP phosphoribosyltransferase catalytic" evidence="16">
    <location>
        <begin position="49"/>
        <end position="200"/>
    </location>
</feature>
<dbReference type="InterPro" id="IPR013820">
    <property type="entry name" value="ATP_PRibTrfase_cat"/>
</dbReference>
<comment type="catalytic activity">
    <reaction evidence="1 15">
        <text>1-(5-phospho-beta-D-ribosyl)-ATP + diphosphate = 5-phospho-alpha-D-ribose 1-diphosphate + ATP</text>
        <dbReference type="Rhea" id="RHEA:18473"/>
        <dbReference type="ChEBI" id="CHEBI:30616"/>
        <dbReference type="ChEBI" id="CHEBI:33019"/>
        <dbReference type="ChEBI" id="CHEBI:58017"/>
        <dbReference type="ChEBI" id="CHEBI:73183"/>
        <dbReference type="EC" id="2.4.2.17"/>
    </reaction>
</comment>
<evidence type="ECO:0000256" key="1">
    <source>
        <dbReference type="ARBA" id="ARBA00000915"/>
    </source>
</evidence>
<gene>
    <name evidence="15" type="primary">hisG</name>
    <name evidence="17" type="ORF">EI71_01263</name>
</gene>
<dbReference type="PROSITE" id="PS01316">
    <property type="entry name" value="ATP_P_PHORIBOSYLTR"/>
    <property type="match status" value="1"/>
</dbReference>
<dbReference type="UniPathway" id="UPA00031">
    <property type="reaction ID" value="UER00006"/>
</dbReference>
<evidence type="ECO:0000256" key="12">
    <source>
        <dbReference type="ARBA" id="ARBA00022840"/>
    </source>
</evidence>
<dbReference type="GO" id="GO:0000105">
    <property type="term" value="P:L-histidine biosynthetic process"/>
    <property type="evidence" value="ECO:0007669"/>
    <property type="project" value="UniProtKB-UniRule"/>
</dbReference>
<evidence type="ECO:0000256" key="9">
    <source>
        <dbReference type="ARBA" id="ARBA00022676"/>
    </source>
</evidence>
<dbReference type="InterPro" id="IPR024893">
    <property type="entry name" value="ATP_PRibTrfase_HisG_short"/>
</dbReference>
<reference evidence="17 18" key="1">
    <citation type="submission" date="2018-08" db="EMBL/GenBank/DDBJ databases">
        <title>Genomic Encyclopedia of Archaeal and Bacterial Type Strains, Phase II (KMG-II): from individual species to whole genera.</title>
        <authorList>
            <person name="Goeker M."/>
        </authorList>
    </citation>
    <scope>NUCLEOTIDE SEQUENCE [LARGE SCALE GENOMIC DNA]</scope>
    <source>
        <strain evidence="17 18">ATCC 27112</strain>
    </source>
</reference>
<keyword evidence="18" id="KW-1185">Reference proteome</keyword>
<dbReference type="PANTHER" id="PTHR21403">
    <property type="entry name" value="ATP PHOSPHORIBOSYLTRANSFERASE ATP-PRTASE"/>
    <property type="match status" value="1"/>
</dbReference>
<dbReference type="InterPro" id="IPR001348">
    <property type="entry name" value="ATP_PRibTrfase_HisG"/>
</dbReference>
<dbReference type="CDD" id="cd13595">
    <property type="entry name" value="PBP2_HisGs"/>
    <property type="match status" value="1"/>
</dbReference>
<dbReference type="FunCoup" id="A0A397S0I6">
    <property type="interactions" value="304"/>
</dbReference>
<evidence type="ECO:0000256" key="13">
    <source>
        <dbReference type="ARBA" id="ARBA00023102"/>
    </source>
</evidence>
<comment type="subcellular location">
    <subcellularLocation>
        <location evidence="2 15">Cytoplasm</location>
    </subcellularLocation>
</comment>
<name>A0A397S0I6_9MOLU</name>
<keyword evidence="10 15" id="KW-0808">Transferase</keyword>
<organism evidence="17 18">
    <name type="scientific">Anaeroplasma bactoclasticum</name>
    <dbReference type="NCBI Taxonomy" id="2088"/>
    <lineage>
        <taxon>Bacteria</taxon>
        <taxon>Bacillati</taxon>
        <taxon>Mycoplasmatota</taxon>
        <taxon>Mollicutes</taxon>
        <taxon>Anaeroplasmatales</taxon>
        <taxon>Anaeroplasmataceae</taxon>
        <taxon>Anaeroplasma</taxon>
    </lineage>
</organism>
<protein>
    <recommendedName>
        <fullName evidence="6 15">ATP phosphoribosyltransferase</fullName>
        <shortName evidence="15">ATP-PRT</shortName>
        <shortName evidence="15">ATP-PRTase</shortName>
        <ecNumber evidence="5 15">2.4.2.17</ecNumber>
    </recommendedName>
</protein>
<keyword evidence="12 15" id="KW-0067">ATP-binding</keyword>
<accession>A0A397S0I6</accession>
<dbReference type="InterPro" id="IPR018198">
    <property type="entry name" value="ATP_PRibTrfase_CS"/>
</dbReference>
<keyword evidence="9 15" id="KW-0328">Glycosyltransferase</keyword>
<dbReference type="EMBL" id="QXEV01000013">
    <property type="protein sequence ID" value="RIA75694.1"/>
    <property type="molecule type" value="Genomic_DNA"/>
</dbReference>
<dbReference type="FunFam" id="3.40.190.10:FF:000008">
    <property type="entry name" value="ATP phosphoribosyltransferase"/>
    <property type="match status" value="1"/>
</dbReference>
<dbReference type="GO" id="GO:0005524">
    <property type="term" value="F:ATP binding"/>
    <property type="evidence" value="ECO:0007669"/>
    <property type="project" value="UniProtKB-KW"/>
</dbReference>
<dbReference type="PANTHER" id="PTHR21403:SF8">
    <property type="entry name" value="ATP PHOSPHORIBOSYLTRANSFERASE"/>
    <property type="match status" value="1"/>
</dbReference>
<dbReference type="NCBIfam" id="TIGR00070">
    <property type="entry name" value="hisG"/>
    <property type="match status" value="1"/>
</dbReference>
<dbReference type="EC" id="2.4.2.17" evidence="5 15"/>
<evidence type="ECO:0000256" key="6">
    <source>
        <dbReference type="ARBA" id="ARBA00020998"/>
    </source>
</evidence>
<comment type="function">
    <text evidence="14 15">Catalyzes the condensation of ATP and 5-phosphoribose 1-diphosphate to form N'-(5'-phosphoribosyl)-ATP (PR-ATP). Has a crucial role in the pathway because the rate of histidine biosynthesis seems to be controlled primarily by regulation of HisG enzymatic activity.</text>
</comment>
<comment type="subunit">
    <text evidence="15">Heteromultimer composed of HisG and HisZ subunits.</text>
</comment>
<proteinExistence type="inferred from homology"/>
<dbReference type="Pfam" id="PF01634">
    <property type="entry name" value="HisG"/>
    <property type="match status" value="1"/>
</dbReference>
<evidence type="ECO:0000256" key="8">
    <source>
        <dbReference type="ARBA" id="ARBA00022605"/>
    </source>
</evidence>
<dbReference type="SUPFAM" id="SSF53850">
    <property type="entry name" value="Periplasmic binding protein-like II"/>
    <property type="match status" value="1"/>
</dbReference>
<evidence type="ECO:0000256" key="7">
    <source>
        <dbReference type="ARBA" id="ARBA00022490"/>
    </source>
</evidence>
<evidence type="ECO:0000256" key="15">
    <source>
        <dbReference type="HAMAP-Rule" id="MF_01018"/>
    </source>
</evidence>
<dbReference type="GO" id="GO:0005737">
    <property type="term" value="C:cytoplasm"/>
    <property type="evidence" value="ECO:0007669"/>
    <property type="project" value="UniProtKB-SubCell"/>
</dbReference>